<keyword evidence="3" id="KW-1185">Reference proteome</keyword>
<accession>A0A8J6JRX1</accession>
<dbReference type="PANTHER" id="PTHR21354:SF0">
    <property type="entry name" value="ZINC FINGER PROTEIN 511"/>
    <property type="match status" value="1"/>
</dbReference>
<dbReference type="EMBL" id="WNTK01000790">
    <property type="protein sequence ID" value="KAG9468652.1"/>
    <property type="molecule type" value="Genomic_DNA"/>
</dbReference>
<dbReference type="InterPro" id="IPR039258">
    <property type="entry name" value="ZNF511"/>
</dbReference>
<evidence type="ECO:0000259" key="1">
    <source>
        <dbReference type="PROSITE" id="PS00028"/>
    </source>
</evidence>
<dbReference type="Proteomes" id="UP000770717">
    <property type="component" value="Unassembled WGS sequence"/>
</dbReference>
<gene>
    <name evidence="2" type="ORF">GDO78_022261</name>
</gene>
<feature type="domain" description="C2H2-type" evidence="1">
    <location>
        <begin position="31"/>
        <end position="54"/>
    </location>
</feature>
<reference evidence="2" key="1">
    <citation type="thesis" date="2020" institute="ProQuest LLC" country="789 East Eisenhower Parkway, Ann Arbor, MI, USA">
        <title>Comparative Genomics and Chromosome Evolution.</title>
        <authorList>
            <person name="Mudd A.B."/>
        </authorList>
    </citation>
    <scope>NUCLEOTIDE SEQUENCE</scope>
    <source>
        <strain evidence="2">HN-11 Male</strain>
        <tissue evidence="2">Kidney and liver</tissue>
    </source>
</reference>
<protein>
    <recommendedName>
        <fullName evidence="1">C2H2-type domain-containing protein</fullName>
    </recommendedName>
</protein>
<comment type="caution">
    <text evidence="2">The sequence shown here is derived from an EMBL/GenBank/DDBJ whole genome shotgun (WGS) entry which is preliminary data.</text>
</comment>
<organism evidence="2 3">
    <name type="scientific">Eleutherodactylus coqui</name>
    <name type="common">Puerto Rican coqui</name>
    <dbReference type="NCBI Taxonomy" id="57060"/>
    <lineage>
        <taxon>Eukaryota</taxon>
        <taxon>Metazoa</taxon>
        <taxon>Chordata</taxon>
        <taxon>Craniata</taxon>
        <taxon>Vertebrata</taxon>
        <taxon>Euteleostomi</taxon>
        <taxon>Amphibia</taxon>
        <taxon>Batrachia</taxon>
        <taxon>Anura</taxon>
        <taxon>Neobatrachia</taxon>
        <taxon>Hyloidea</taxon>
        <taxon>Eleutherodactylidae</taxon>
        <taxon>Eleutherodactylinae</taxon>
        <taxon>Eleutherodactylus</taxon>
        <taxon>Eleutherodactylus</taxon>
    </lineage>
</organism>
<dbReference type="SMART" id="SM00355">
    <property type="entry name" value="ZnF_C2H2"/>
    <property type="match status" value="3"/>
</dbReference>
<dbReference type="Gene3D" id="3.30.160.60">
    <property type="entry name" value="Classic Zinc Finger"/>
    <property type="match status" value="1"/>
</dbReference>
<dbReference type="SUPFAM" id="SSF57667">
    <property type="entry name" value="beta-beta-alpha zinc fingers"/>
    <property type="match status" value="1"/>
</dbReference>
<evidence type="ECO:0000313" key="3">
    <source>
        <dbReference type="Proteomes" id="UP000770717"/>
    </source>
</evidence>
<dbReference type="OrthoDB" id="18440at2759"/>
<dbReference type="InterPro" id="IPR036236">
    <property type="entry name" value="Znf_C2H2_sf"/>
</dbReference>
<evidence type="ECO:0000313" key="2">
    <source>
        <dbReference type="EMBL" id="KAG9468652.1"/>
    </source>
</evidence>
<name>A0A8J6JRX1_ELECQ</name>
<dbReference type="AlphaFoldDB" id="A0A8J6JRX1"/>
<feature type="non-terminal residue" evidence="2">
    <location>
        <position position="1"/>
    </location>
</feature>
<dbReference type="InterPro" id="IPR013087">
    <property type="entry name" value="Znf_C2H2_type"/>
</dbReference>
<feature type="domain" description="C2H2-type" evidence="1">
    <location>
        <begin position="95"/>
        <end position="118"/>
    </location>
</feature>
<dbReference type="PANTHER" id="PTHR21354">
    <property type="entry name" value="ZINC FINGER PROTEIN 511"/>
    <property type="match status" value="1"/>
</dbReference>
<sequence length="215" mass="24708">DGDVHRHLYILDVLTGIGEVEKRLRVLQFPCPVADCMQLFDTLESYEHHYNALHRNVCSTCKRSFPSVRLLDIHIREWHDSLFTIMAENTNMFQCLVDGCLEKFKTSGERKKHLIRSHLYPFDFRFDKAKRNKSKINQECCKVKSQSMDITPGNLLVMESMKSIVSTIGDYSSADATISSTPHYKPSVPSAICFGHGSVRGFRHAKKRNDRVIED</sequence>
<proteinExistence type="predicted"/>
<dbReference type="PROSITE" id="PS00028">
    <property type="entry name" value="ZINC_FINGER_C2H2_1"/>
    <property type="match status" value="3"/>
</dbReference>
<feature type="domain" description="C2H2-type" evidence="1">
    <location>
        <begin position="58"/>
        <end position="79"/>
    </location>
</feature>